<keyword evidence="1" id="KW-0732">Signal</keyword>
<protein>
    <submittedName>
        <fullName evidence="3">ABC-type nitrate/sulfonate/bicarbonate transport system substrate-binding protein</fullName>
    </submittedName>
</protein>
<dbReference type="EMBL" id="QPJD01000012">
    <property type="protein sequence ID" value="RCW44172.1"/>
    <property type="molecule type" value="Genomic_DNA"/>
</dbReference>
<feature type="signal peptide" evidence="1">
    <location>
        <begin position="1"/>
        <end position="24"/>
    </location>
</feature>
<feature type="domain" description="SsuA/THI5-like" evidence="2">
    <location>
        <begin position="86"/>
        <end position="272"/>
    </location>
</feature>
<dbReference type="Gene3D" id="3.40.190.10">
    <property type="entry name" value="Periplasmic binding protein-like II"/>
    <property type="match status" value="2"/>
</dbReference>
<feature type="chain" id="PRO_5038720921" evidence="1">
    <location>
        <begin position="25"/>
        <end position="350"/>
    </location>
</feature>
<dbReference type="RefSeq" id="WP_425453538.1">
    <property type="nucleotide sequence ID" value="NZ_QPJD01000012.1"/>
</dbReference>
<dbReference type="InterPro" id="IPR015168">
    <property type="entry name" value="SsuA/THI5"/>
</dbReference>
<dbReference type="Proteomes" id="UP000252415">
    <property type="component" value="Unassembled WGS sequence"/>
</dbReference>
<dbReference type="PANTHER" id="PTHR30024">
    <property type="entry name" value="ALIPHATIC SULFONATES-BINDING PROTEIN-RELATED"/>
    <property type="match status" value="1"/>
</dbReference>
<comment type="caution">
    <text evidence="3">The sequence shown here is derived from an EMBL/GenBank/DDBJ whole genome shotgun (WGS) entry which is preliminary data.</text>
</comment>
<evidence type="ECO:0000256" key="1">
    <source>
        <dbReference type="SAM" id="SignalP"/>
    </source>
</evidence>
<reference evidence="3 4" key="1">
    <citation type="submission" date="2018-07" db="EMBL/GenBank/DDBJ databases">
        <title>Genomic Encyclopedia of Type Strains, Phase III (KMG-III): the genomes of soil and plant-associated and newly described type strains.</title>
        <authorList>
            <person name="Whitman W."/>
        </authorList>
    </citation>
    <scope>NUCLEOTIDE SEQUENCE [LARGE SCALE GENOMIC DNA]</scope>
    <source>
        <strain evidence="3 4">CECT 7506</strain>
    </source>
</reference>
<accession>A0A368VX93</accession>
<evidence type="ECO:0000313" key="3">
    <source>
        <dbReference type="EMBL" id="RCW44172.1"/>
    </source>
</evidence>
<evidence type="ECO:0000313" key="4">
    <source>
        <dbReference type="Proteomes" id="UP000252415"/>
    </source>
</evidence>
<dbReference type="Pfam" id="PF09084">
    <property type="entry name" value="NMT1"/>
    <property type="match status" value="1"/>
</dbReference>
<dbReference type="PROSITE" id="PS51257">
    <property type="entry name" value="PROKAR_LIPOPROTEIN"/>
    <property type="match status" value="1"/>
</dbReference>
<evidence type="ECO:0000259" key="2">
    <source>
        <dbReference type="Pfam" id="PF09084"/>
    </source>
</evidence>
<dbReference type="AlphaFoldDB" id="A0A368VX93"/>
<keyword evidence="4" id="KW-1185">Reference proteome</keyword>
<name>A0A368VX93_9BACL</name>
<sequence length="350" mass="38086">MMKRVSNIASMAILLLLGSSLVLTGCGNQETSTSASAAANIGGLEVNELRYQGGIGSVTYPELAEDLGYLAPLKLKFIGNTISGPQDIQSVVTGDTDFGGAFNGAIVKLLSAKAPITPVIAYYGVDDNTWSGYYVLDGSPIKTARDLIGKKIAVNTLGAHHEFVIKEYLNREGLTADEIKQVTLVVVPPVTSEQTLRANQIDVATLGGVLRDKALERGGIHPLFTDKDLFGVFSAGSYVLTNKFIKENPRATRKFVEATAKAIEWARTTPREEVVARFEKIINNRGRKEDASTVKFWKSTGIAGKGGLISDVEFETWVNWLINEGTIKEGELNGKDLYTNEFNPYFNEKK</sequence>
<dbReference type="SUPFAM" id="SSF53850">
    <property type="entry name" value="Periplasmic binding protein-like II"/>
    <property type="match status" value="1"/>
</dbReference>
<organism evidence="3 4">
    <name type="scientific">Paenibacillus prosopidis</name>
    <dbReference type="NCBI Taxonomy" id="630520"/>
    <lineage>
        <taxon>Bacteria</taxon>
        <taxon>Bacillati</taxon>
        <taxon>Bacillota</taxon>
        <taxon>Bacilli</taxon>
        <taxon>Bacillales</taxon>
        <taxon>Paenibacillaceae</taxon>
        <taxon>Paenibacillus</taxon>
    </lineage>
</organism>
<proteinExistence type="predicted"/>
<gene>
    <name evidence="3" type="ORF">DFP97_11235</name>
</gene>
<dbReference type="PANTHER" id="PTHR30024:SF42">
    <property type="entry name" value="ALIPHATIC SULFONATES-BINDING PROTEIN-RELATED"/>
    <property type="match status" value="1"/>
</dbReference>